<dbReference type="AlphaFoldDB" id="A0AA37F8T6"/>
<dbReference type="Gene3D" id="3.40.50.200">
    <property type="entry name" value="Peptidase S8/S53 domain"/>
    <property type="match status" value="1"/>
</dbReference>
<dbReference type="GO" id="GO:0006508">
    <property type="term" value="P:proteolysis"/>
    <property type="evidence" value="ECO:0007669"/>
    <property type="project" value="InterPro"/>
</dbReference>
<evidence type="ECO:0000313" key="4">
    <source>
        <dbReference type="EMBL" id="GGM66067.1"/>
    </source>
</evidence>
<keyword evidence="2" id="KW-1133">Transmembrane helix</keyword>
<dbReference type="PANTHER" id="PTHR14218:SF15">
    <property type="entry name" value="TRIPEPTIDYL-PEPTIDASE 1"/>
    <property type="match status" value="1"/>
</dbReference>
<feature type="domain" description="Peptidase S53" evidence="3">
    <location>
        <begin position="127"/>
        <end position="471"/>
    </location>
</feature>
<keyword evidence="5" id="KW-1185">Reference proteome</keyword>
<keyword evidence="2" id="KW-0472">Membrane</keyword>
<protein>
    <recommendedName>
        <fullName evidence="3">Peptidase S53 domain-containing protein</fullName>
    </recommendedName>
</protein>
<feature type="region of interest" description="Disordered" evidence="1">
    <location>
        <begin position="13"/>
        <end position="33"/>
    </location>
</feature>
<dbReference type="Gene3D" id="2.60.40.1120">
    <property type="entry name" value="Carboxypeptidase-like, regulatory domain"/>
    <property type="match status" value="1"/>
</dbReference>
<dbReference type="SUPFAM" id="SSF52743">
    <property type="entry name" value="Subtilisin-like"/>
    <property type="match status" value="1"/>
</dbReference>
<comment type="caution">
    <text evidence="4">The sequence shown here is derived from an EMBL/GenBank/DDBJ whole genome shotgun (WGS) entry which is preliminary data.</text>
</comment>
<dbReference type="GO" id="GO:0008240">
    <property type="term" value="F:tripeptidyl-peptidase activity"/>
    <property type="evidence" value="ECO:0007669"/>
    <property type="project" value="TreeGrafter"/>
</dbReference>
<sequence>MLILSSAYLSTASVSGKPSHSVKPEPVAATASSGQPVNVTGIWSGEAYVPDATQAAYVTGLLRQMGINYTYAGSLISFTFPASAYSEIAGSLSAIRQATGIEYALSSGVHYAVPYIVPLQVGSSGIYYTPSQIAKAYQFDEAYSEGVYGNGTTIVIVDAYGDPNLNYDVAAFDNITGLPPINLKVIYPMGEPAQYNSSWAVETSTDVEWAHAMAPGARVILVVAPSADSNVLQQAVSYAVDERLGNVISLSWGLPENQVGQSQMEVANKVFEQAAAENITVVAASGDQGGLDGESSPTVNFPASDPYVLAVGGTSLYYDNPYQQTAWGGYYDGTTFGSGGGFSANFSRPYFQAGPGINSTMRGLPDVAMVANPETGVLVVTDGTERQIGGTSVGAPIWSAIIALIDQFDHRPVGLITPMLYQIYRTPYYSDAFVQITQGTNGVYNAGPGWNPVTGLGTPMVYNLMVLTYYLYLPYGTYEEFTGSYLNATSVSAQVSMRDYVAQYVINGTDFYYVGFYNDEFNYTKVGIGVNSTGVYAIAEVEQDGQVALDSRQVASGAAQAAGFSAEISASYTDYGLSEYINLTSGIVYHFTFNTLVSFKGQSYPIIGVDVAGSEYNLSDISTAQFSGILINGTAVSGQPDVYTGTLDYLNMQNYSSVNVSSNSAGYLFSTGVPRIGGAQGNGTGQIEYWLAFGNGAIEGHFHTRGLPPGVWYVNGTAVSTGYNMTFPFSRGGIYLVTYSAPGVDISRYVAVPYFGYASLNVSTSAQTDRYEVYNATVDYFYHYTGSKSIRVAALDTSNSVSITAKGEHPYKGNVTAGEGLNVTLMPYNVTVTLYVSPGTATVDAKHVSMVRDGGFYTISSTPQEINLTVSASGYYSDTIQLELLPGRNVTEEAQLEPLATDYVVVQGAVEDALYHYPVVNANVSLGSLYVYTNGTGNFTAYVEPGTYSVRIEAPLYRNLSSNETFDRSSSVVFYLQPQEVNVSVIPHIYLLRNFPFLFYFAYVSWSQYTGSGFQSYTLYISNSSSFTNYTTMTITSQKHTYVILDNVYPGKTYYAMVIVRTSNGQIFGSGEFRIGYTNIGLLALNVVIVVGIVLYVTYAVRIFRKRKRYGE</sequence>
<dbReference type="PROSITE" id="PS51695">
    <property type="entry name" value="SEDOLISIN"/>
    <property type="match status" value="1"/>
</dbReference>
<proteinExistence type="predicted"/>
<evidence type="ECO:0000259" key="3">
    <source>
        <dbReference type="PROSITE" id="PS51695"/>
    </source>
</evidence>
<dbReference type="GO" id="GO:0004252">
    <property type="term" value="F:serine-type endopeptidase activity"/>
    <property type="evidence" value="ECO:0007669"/>
    <property type="project" value="InterPro"/>
</dbReference>
<dbReference type="PANTHER" id="PTHR14218">
    <property type="entry name" value="PROTEASE S8 TRIPEPTIDYL PEPTIDASE I CLN2"/>
    <property type="match status" value="1"/>
</dbReference>
<dbReference type="InterPro" id="IPR000209">
    <property type="entry name" value="Peptidase_S8/S53_dom"/>
</dbReference>
<dbReference type="SUPFAM" id="SSF49265">
    <property type="entry name" value="Fibronectin type III"/>
    <property type="match status" value="1"/>
</dbReference>
<dbReference type="Proteomes" id="UP000632195">
    <property type="component" value="Unassembled WGS sequence"/>
</dbReference>
<evidence type="ECO:0000256" key="2">
    <source>
        <dbReference type="SAM" id="Phobius"/>
    </source>
</evidence>
<reference evidence="4" key="1">
    <citation type="journal article" date="2014" name="Int. J. Syst. Evol. Microbiol.">
        <title>Complete genome sequence of Corynebacterium casei LMG S-19264T (=DSM 44701T), isolated from a smear-ripened cheese.</title>
        <authorList>
            <consortium name="US DOE Joint Genome Institute (JGI-PGF)"/>
            <person name="Walter F."/>
            <person name="Albersmeier A."/>
            <person name="Kalinowski J."/>
            <person name="Ruckert C."/>
        </authorList>
    </citation>
    <scope>NUCLEOTIDE SEQUENCE</scope>
    <source>
        <strain evidence="4">JCM 13583</strain>
    </source>
</reference>
<dbReference type="InterPro" id="IPR008969">
    <property type="entry name" value="CarboxyPept-like_regulatory"/>
</dbReference>
<name>A0AA37F8T6_9ARCH</name>
<accession>A0AA37F8T6</accession>
<dbReference type="InterPro" id="IPR030400">
    <property type="entry name" value="Sedolisin_dom"/>
</dbReference>
<feature type="transmembrane region" description="Helical" evidence="2">
    <location>
        <begin position="1080"/>
        <end position="1101"/>
    </location>
</feature>
<evidence type="ECO:0000313" key="5">
    <source>
        <dbReference type="Proteomes" id="UP000632195"/>
    </source>
</evidence>
<dbReference type="CDD" id="cd04056">
    <property type="entry name" value="Peptidases_S53"/>
    <property type="match status" value="1"/>
</dbReference>
<dbReference type="RefSeq" id="WP_188679296.1">
    <property type="nucleotide sequence ID" value="NZ_BMNY01000001.1"/>
</dbReference>
<gene>
    <name evidence="4" type="ORF">GCM10007108_00430</name>
</gene>
<dbReference type="Pfam" id="PF00082">
    <property type="entry name" value="Peptidase_S8"/>
    <property type="match status" value="1"/>
</dbReference>
<organism evidence="4 5">
    <name type="scientific">Thermogymnomonas acidicola</name>
    <dbReference type="NCBI Taxonomy" id="399579"/>
    <lineage>
        <taxon>Archaea</taxon>
        <taxon>Methanobacteriati</taxon>
        <taxon>Thermoplasmatota</taxon>
        <taxon>Thermoplasmata</taxon>
        <taxon>Thermoplasmatales</taxon>
        <taxon>Thermogymnomonas</taxon>
    </lineage>
</organism>
<evidence type="ECO:0000256" key="1">
    <source>
        <dbReference type="SAM" id="MobiDB-lite"/>
    </source>
</evidence>
<dbReference type="InterPro" id="IPR036852">
    <property type="entry name" value="Peptidase_S8/S53_dom_sf"/>
</dbReference>
<dbReference type="InterPro" id="IPR050819">
    <property type="entry name" value="Tripeptidyl-peptidase_I"/>
</dbReference>
<dbReference type="EMBL" id="BMNY01000001">
    <property type="protein sequence ID" value="GGM66067.1"/>
    <property type="molecule type" value="Genomic_DNA"/>
</dbReference>
<dbReference type="SUPFAM" id="SSF49464">
    <property type="entry name" value="Carboxypeptidase regulatory domain-like"/>
    <property type="match status" value="1"/>
</dbReference>
<dbReference type="InterPro" id="IPR036116">
    <property type="entry name" value="FN3_sf"/>
</dbReference>
<reference evidence="4" key="2">
    <citation type="submission" date="2022-09" db="EMBL/GenBank/DDBJ databases">
        <authorList>
            <person name="Sun Q."/>
            <person name="Ohkuma M."/>
        </authorList>
    </citation>
    <scope>NUCLEOTIDE SEQUENCE</scope>
    <source>
        <strain evidence="4">JCM 13583</strain>
    </source>
</reference>
<keyword evidence="2" id="KW-0812">Transmembrane</keyword>